<proteinExistence type="predicted"/>
<reference evidence="3" key="1">
    <citation type="submission" date="2013-09" db="EMBL/GenBank/DDBJ databases">
        <title>Corchorus olitorius genome sequencing.</title>
        <authorList>
            <person name="Alam M."/>
            <person name="Haque M.S."/>
            <person name="Islam M.S."/>
            <person name="Emdad E.M."/>
            <person name="Islam M.M."/>
            <person name="Ahmed B."/>
            <person name="Halim A."/>
            <person name="Hossen Q.M.M."/>
            <person name="Hossain M.Z."/>
            <person name="Ahmed R."/>
            <person name="Khan M.M."/>
            <person name="Islam R."/>
            <person name="Rashid M.M."/>
            <person name="Khan S.A."/>
            <person name="Rahman M.S."/>
            <person name="Alam M."/>
            <person name="Yahiya A.S."/>
            <person name="Khan M.S."/>
            <person name="Azam M.S."/>
            <person name="Haque T."/>
            <person name="Lashkar M.Z.H."/>
            <person name="Akhand A.I."/>
            <person name="Morshed G."/>
            <person name="Roy S."/>
            <person name="Uddin K.S."/>
            <person name="Rabeya T."/>
            <person name="Hossain A.S."/>
            <person name="Chowdhury A."/>
            <person name="Snigdha A.R."/>
            <person name="Mortoza M.S."/>
            <person name="Matin S.A."/>
            <person name="Hoque S.M.E."/>
            <person name="Islam M.K."/>
            <person name="Roy D.K."/>
            <person name="Haider R."/>
            <person name="Moosa M.M."/>
            <person name="Elias S.M."/>
            <person name="Hasan A.M."/>
            <person name="Jahan S."/>
            <person name="Shafiuddin M."/>
            <person name="Mahmood N."/>
            <person name="Shommy N.S."/>
        </authorList>
    </citation>
    <scope>NUCLEOTIDE SEQUENCE [LARGE SCALE GENOMIC DNA]</scope>
    <source>
        <strain evidence="3">cv. O-4</strain>
    </source>
</reference>
<dbReference type="InterPro" id="IPR025558">
    <property type="entry name" value="DUF4283"/>
</dbReference>
<dbReference type="Proteomes" id="UP000187203">
    <property type="component" value="Unassembled WGS sequence"/>
</dbReference>
<protein>
    <recommendedName>
        <fullName evidence="1">DUF4283 domain-containing protein</fullName>
    </recommendedName>
</protein>
<name>A0A1R3HGK4_9ROSI</name>
<dbReference type="AlphaFoldDB" id="A0A1R3HGK4"/>
<keyword evidence="3" id="KW-1185">Reference proteome</keyword>
<gene>
    <name evidence="2" type="ORF">COLO4_29048</name>
</gene>
<feature type="domain" description="DUF4283" evidence="1">
    <location>
        <begin position="39"/>
        <end position="110"/>
    </location>
</feature>
<organism evidence="2 3">
    <name type="scientific">Corchorus olitorius</name>
    <dbReference type="NCBI Taxonomy" id="93759"/>
    <lineage>
        <taxon>Eukaryota</taxon>
        <taxon>Viridiplantae</taxon>
        <taxon>Streptophyta</taxon>
        <taxon>Embryophyta</taxon>
        <taxon>Tracheophyta</taxon>
        <taxon>Spermatophyta</taxon>
        <taxon>Magnoliopsida</taxon>
        <taxon>eudicotyledons</taxon>
        <taxon>Gunneridae</taxon>
        <taxon>Pentapetalae</taxon>
        <taxon>rosids</taxon>
        <taxon>malvids</taxon>
        <taxon>Malvales</taxon>
        <taxon>Malvaceae</taxon>
        <taxon>Grewioideae</taxon>
        <taxon>Apeibeae</taxon>
        <taxon>Corchorus</taxon>
    </lineage>
</organism>
<dbReference type="OrthoDB" id="997785at2759"/>
<accession>A0A1R3HGK4</accession>
<sequence length="117" mass="13464">MAEGLSDLWDSFHLKEEENVAVAVEQRMVAETLDEGKGCLVGKLLSRRAVVMRNVLHMVWKLSGGLQIWEIGDKLYIFQFAIEVEKERVFQQAPWNFNKALLVLKGYDAFYSVDDIK</sequence>
<evidence type="ECO:0000313" key="3">
    <source>
        <dbReference type="Proteomes" id="UP000187203"/>
    </source>
</evidence>
<evidence type="ECO:0000313" key="2">
    <source>
        <dbReference type="EMBL" id="OMO69451.1"/>
    </source>
</evidence>
<dbReference type="Pfam" id="PF14111">
    <property type="entry name" value="DUF4283"/>
    <property type="match status" value="1"/>
</dbReference>
<evidence type="ECO:0000259" key="1">
    <source>
        <dbReference type="Pfam" id="PF14111"/>
    </source>
</evidence>
<comment type="caution">
    <text evidence="2">The sequence shown here is derived from an EMBL/GenBank/DDBJ whole genome shotgun (WGS) entry which is preliminary data.</text>
</comment>
<dbReference type="EMBL" id="AWUE01020209">
    <property type="protein sequence ID" value="OMO69451.1"/>
    <property type="molecule type" value="Genomic_DNA"/>
</dbReference>